<protein>
    <recommendedName>
        <fullName evidence="3">Mannosyl-glycoprotein endo-beta-N-acetylglucosamidase-like domain-containing protein</fullName>
    </recommendedName>
</protein>
<gene>
    <name evidence="4" type="ordered locus">HD_0922</name>
</gene>
<dbReference type="KEGG" id="hdu:HD_0922"/>
<dbReference type="InterPro" id="IPR021204">
    <property type="entry name" value="Integr_conj_element_PFL4711"/>
</dbReference>
<accession>Q7VMQ1</accession>
<name>Q7VMQ1_HAEDU</name>
<dbReference type="CAZy" id="GH73">
    <property type="family name" value="Glycoside Hydrolase Family 73"/>
</dbReference>
<evidence type="ECO:0000259" key="3">
    <source>
        <dbReference type="SMART" id="SM00047"/>
    </source>
</evidence>
<keyword evidence="1" id="KW-0378">Hydrolase</keyword>
<evidence type="ECO:0000256" key="1">
    <source>
        <dbReference type="ARBA" id="ARBA00022801"/>
    </source>
</evidence>
<dbReference type="PRINTS" id="PR01002">
    <property type="entry name" value="FLGFLGJ"/>
</dbReference>
<dbReference type="PANTHER" id="PTHR33308">
    <property type="entry name" value="PEPTIDOGLYCAN HYDROLASE FLGJ"/>
    <property type="match status" value="1"/>
</dbReference>
<feature type="region of interest" description="Disordered" evidence="2">
    <location>
        <begin position="494"/>
        <end position="516"/>
    </location>
</feature>
<dbReference type="STRING" id="233412.HD_0922"/>
<dbReference type="RefSeq" id="WP_010944855.1">
    <property type="nucleotide sequence ID" value="NC_002940.2"/>
</dbReference>
<evidence type="ECO:0000256" key="2">
    <source>
        <dbReference type="SAM" id="MobiDB-lite"/>
    </source>
</evidence>
<proteinExistence type="predicted"/>
<dbReference type="GO" id="GO:0004040">
    <property type="term" value="F:amidase activity"/>
    <property type="evidence" value="ECO:0007669"/>
    <property type="project" value="InterPro"/>
</dbReference>
<dbReference type="OrthoDB" id="8553954at2"/>
<dbReference type="Pfam" id="PF01832">
    <property type="entry name" value="Glucosaminidase"/>
    <property type="match status" value="1"/>
</dbReference>
<reference evidence="5" key="1">
    <citation type="submission" date="2003-06" db="EMBL/GenBank/DDBJ databases">
        <title>The complete genome sequence of Haemophilus ducreyi.</title>
        <authorList>
            <person name="Munson R.S. Jr."/>
            <person name="Ray W.C."/>
            <person name="Mahairas G."/>
            <person name="Sabo P."/>
            <person name="Mungur R."/>
            <person name="Johnson L."/>
            <person name="Nguyen D."/>
            <person name="Wang J."/>
            <person name="Forst C."/>
            <person name="Hood L."/>
        </authorList>
    </citation>
    <scope>NUCLEOTIDE SEQUENCE [LARGE SCALE GENOMIC DNA]</scope>
    <source>
        <strain evidence="5">35000HP / ATCC 700724</strain>
    </source>
</reference>
<dbReference type="eggNOG" id="COG3772">
    <property type="taxonomic scope" value="Bacteria"/>
</dbReference>
<dbReference type="InterPro" id="IPR023346">
    <property type="entry name" value="Lysozyme-like_dom_sf"/>
</dbReference>
<dbReference type="eggNOG" id="COG1705">
    <property type="taxonomic scope" value="Bacteria"/>
</dbReference>
<dbReference type="InterPro" id="IPR051056">
    <property type="entry name" value="Glycosyl_Hydrolase_73"/>
</dbReference>
<dbReference type="InterPro" id="IPR002901">
    <property type="entry name" value="MGlyc_endo_b_GlcNAc-like_dom"/>
</dbReference>
<dbReference type="NCBIfam" id="TIGR03755">
    <property type="entry name" value="conj_TIGR03755"/>
    <property type="match status" value="1"/>
</dbReference>
<dbReference type="EMBL" id="AE017143">
    <property type="protein sequence ID" value="AAP95805.1"/>
    <property type="molecule type" value="Genomic_DNA"/>
</dbReference>
<sequence length="665" mass="72225">MSNFIKKSHIALSVSLFINLGISSPLYANSVMNKLDFSKADSILSDKVFYQIGGGVGYMAPPTRSNTINAAEFGIGWKANLMCGNFDIKTTIKNQLNGITEGFKDLYSNVIESATGAVASLPAMIIQRANPQLYDILTNGLYQGKIDFANLKTNCEEMSKRLADATLDGRWSASADMEKYKMLLTSEPDANKVQKQLEDNKGKAGKTWVGNQPKGGEGQEPIKLVEDVATAGYNILNNRPVLEKKPISGSNCSGLLCQTWEDPKQLSEWLTKVVGEQTLSTCVENCGTPTSSKPGVGLTPEIEEENIRTLSNLEKALNMPVPPPEVLAQLSSNTIPVTRGLIEALREDPDVELLSQRLASELALSKSMEKMLLARRSILAGMREPNVINNKDATDELEKILNVIDREIEQINMETSLQKSITGNTASAILQNKERRDINSGSHGLQQDSLDKRLNQLTNGTFQNETDTIDPNDINIQRKPIVLGVPSVASSGTVARPSFGGSGGTSTAGNPNVNVPNNQITAKSKKEFIQQAMPIAKAIEEKWGVPAEVVIAQAALESGWGKHVKGNAYFGIKGKGSQGSINFGTHEVINGKKISINDNFASYGGFGDAANGYGEFLNKNKRYREAFKHKDNPVEFAKAIARAGYATDPDYANKLTKIIQSNKFS</sequence>
<dbReference type="HOGENOM" id="CLU_412663_0_0_6"/>
<dbReference type="SUPFAM" id="SSF53955">
    <property type="entry name" value="Lysozyme-like"/>
    <property type="match status" value="1"/>
</dbReference>
<evidence type="ECO:0000313" key="4">
    <source>
        <dbReference type="EMBL" id="AAP95805.1"/>
    </source>
</evidence>
<keyword evidence="5" id="KW-1185">Reference proteome</keyword>
<dbReference type="AlphaFoldDB" id="Q7VMQ1"/>
<evidence type="ECO:0000313" key="5">
    <source>
        <dbReference type="Proteomes" id="UP000001022"/>
    </source>
</evidence>
<feature type="domain" description="Mannosyl-glycoprotein endo-beta-N-acetylglucosamidase-like" evidence="3">
    <location>
        <begin position="519"/>
        <end position="665"/>
    </location>
</feature>
<organism evidence="4 5">
    <name type="scientific">Haemophilus ducreyi (strain 35000HP / ATCC 700724)</name>
    <dbReference type="NCBI Taxonomy" id="233412"/>
    <lineage>
        <taxon>Bacteria</taxon>
        <taxon>Pseudomonadati</taxon>
        <taxon>Pseudomonadota</taxon>
        <taxon>Gammaproteobacteria</taxon>
        <taxon>Pasteurellales</taxon>
        <taxon>Pasteurellaceae</taxon>
        <taxon>Haemophilus</taxon>
    </lineage>
</organism>
<dbReference type="SMART" id="SM00047">
    <property type="entry name" value="LYZ2"/>
    <property type="match status" value="1"/>
</dbReference>
<dbReference type="PANTHER" id="PTHR33308:SF9">
    <property type="entry name" value="PEPTIDOGLYCAN HYDROLASE FLGJ"/>
    <property type="match status" value="1"/>
</dbReference>
<feature type="region of interest" description="Disordered" evidence="2">
    <location>
        <begin position="198"/>
        <end position="220"/>
    </location>
</feature>
<dbReference type="Gene3D" id="1.10.530.10">
    <property type="match status" value="1"/>
</dbReference>
<dbReference type="Proteomes" id="UP000001022">
    <property type="component" value="Chromosome"/>
</dbReference>